<dbReference type="SUPFAM" id="SSF52317">
    <property type="entry name" value="Class I glutamine amidotransferase-like"/>
    <property type="match status" value="1"/>
</dbReference>
<dbReference type="KEGG" id="mng:MNEG_14391"/>
<reference evidence="3 4" key="1">
    <citation type="journal article" date="2013" name="BMC Genomics">
        <title>Reconstruction of the lipid metabolism for the microalga Monoraphidium neglectum from its genome sequence reveals characteristics suitable for biofuel production.</title>
        <authorList>
            <person name="Bogen C."/>
            <person name="Al-Dilaimi A."/>
            <person name="Albersmeier A."/>
            <person name="Wichmann J."/>
            <person name="Grundmann M."/>
            <person name="Rupp O."/>
            <person name="Lauersen K.J."/>
            <person name="Blifernez-Klassen O."/>
            <person name="Kalinowski J."/>
            <person name="Goesmann A."/>
            <person name="Mussgnug J.H."/>
            <person name="Kruse O."/>
        </authorList>
    </citation>
    <scope>NUCLEOTIDE SEQUENCE [LARGE SCALE GENOMIC DNA]</scope>
    <source>
        <strain evidence="3 4">SAG 48.87</strain>
    </source>
</reference>
<evidence type="ECO:0000313" key="3">
    <source>
        <dbReference type="EMBL" id="KIY93571.1"/>
    </source>
</evidence>
<keyword evidence="4" id="KW-1185">Reference proteome</keyword>
<dbReference type="Proteomes" id="UP000054498">
    <property type="component" value="Unassembled WGS sequence"/>
</dbReference>
<dbReference type="Pfam" id="PF01965">
    <property type="entry name" value="DJ-1_PfpI"/>
    <property type="match status" value="1"/>
</dbReference>
<dbReference type="STRING" id="145388.A0A0D2LVC7"/>
<feature type="region of interest" description="Disordered" evidence="1">
    <location>
        <begin position="76"/>
        <end position="101"/>
    </location>
</feature>
<dbReference type="PANTHER" id="PTHR43130">
    <property type="entry name" value="ARAC-FAMILY TRANSCRIPTIONAL REGULATOR"/>
    <property type="match status" value="1"/>
</dbReference>
<dbReference type="InterPro" id="IPR052158">
    <property type="entry name" value="INH-QAR"/>
</dbReference>
<accession>A0A0D2LVC7</accession>
<evidence type="ECO:0000256" key="1">
    <source>
        <dbReference type="SAM" id="MobiDB-lite"/>
    </source>
</evidence>
<feature type="domain" description="DJ-1/PfpI" evidence="2">
    <location>
        <begin position="44"/>
        <end position="210"/>
    </location>
</feature>
<dbReference type="RefSeq" id="XP_013892591.1">
    <property type="nucleotide sequence ID" value="XM_014037137.1"/>
</dbReference>
<dbReference type="GeneID" id="25731949"/>
<evidence type="ECO:0000313" key="4">
    <source>
        <dbReference type="Proteomes" id="UP000054498"/>
    </source>
</evidence>
<dbReference type="AlphaFoldDB" id="A0A0D2LVC7"/>
<organism evidence="3 4">
    <name type="scientific">Monoraphidium neglectum</name>
    <dbReference type="NCBI Taxonomy" id="145388"/>
    <lineage>
        <taxon>Eukaryota</taxon>
        <taxon>Viridiplantae</taxon>
        <taxon>Chlorophyta</taxon>
        <taxon>core chlorophytes</taxon>
        <taxon>Chlorophyceae</taxon>
        <taxon>CS clade</taxon>
        <taxon>Sphaeropleales</taxon>
        <taxon>Selenastraceae</taxon>
        <taxon>Monoraphidium</taxon>
    </lineage>
</organism>
<dbReference type="EMBL" id="KK104670">
    <property type="protein sequence ID" value="KIY93571.1"/>
    <property type="molecule type" value="Genomic_DNA"/>
</dbReference>
<proteinExistence type="predicted"/>
<name>A0A0D2LVC7_9CHLO</name>
<evidence type="ECO:0000259" key="2">
    <source>
        <dbReference type="Pfam" id="PF01965"/>
    </source>
</evidence>
<dbReference type="InterPro" id="IPR029062">
    <property type="entry name" value="Class_I_gatase-like"/>
</dbReference>
<dbReference type="CDD" id="cd03139">
    <property type="entry name" value="GATase1_PfpI_2"/>
    <property type="match status" value="1"/>
</dbReference>
<dbReference type="PANTHER" id="PTHR43130:SF15">
    <property type="entry name" value="THIJ_PFPI FAMILY PROTEIN (AFU_ORTHOLOGUE AFUA_5G14240)"/>
    <property type="match status" value="1"/>
</dbReference>
<gene>
    <name evidence="3" type="ORF">MNEG_14391</name>
</gene>
<protein>
    <submittedName>
        <fullName evidence="3">ThiJ/PfpI family protein</fullName>
    </submittedName>
</protein>
<dbReference type="Gene3D" id="3.40.50.880">
    <property type="match status" value="1"/>
</dbReference>
<dbReference type="InterPro" id="IPR002818">
    <property type="entry name" value="DJ-1/PfpI"/>
</dbReference>
<dbReference type="OrthoDB" id="531033at2759"/>
<sequence length="247" mass="25921">MGSSPPDSPIRVGVLLFPGHEPLDWVAPVNIWGAVKDADGRPRIEMLYIAENAGPVTSVTGTVSVIASYSFADLPPPAASPQHSPSANGRPATPPSPPSHQQLHWLLVPGGIGTRREAANPALLEYIRAWAAPSSGLQLCMSVCTGAALLAAAGALDGRRATSNKRAFDWVKSVNPRVDWVRSARWVRDGNFVTSSGVSAGADMAVHVLKEVLGAEVAAKAAQYAEYIPATDADKDPFADEAFLPAV</sequence>